<keyword evidence="1" id="KW-0001">2Fe-2S</keyword>
<dbReference type="CDD" id="cd03477">
    <property type="entry name" value="Rieske_YhfW_C"/>
    <property type="match status" value="1"/>
</dbReference>
<organism evidence="7 8">
    <name type="scientific">Bailinhaonella thermotolerans</name>
    <dbReference type="NCBI Taxonomy" id="1070861"/>
    <lineage>
        <taxon>Bacteria</taxon>
        <taxon>Bacillati</taxon>
        <taxon>Actinomycetota</taxon>
        <taxon>Actinomycetes</taxon>
        <taxon>Streptosporangiales</taxon>
        <taxon>Streptosporangiaceae</taxon>
        <taxon>Bailinhaonella</taxon>
    </lineage>
</organism>
<dbReference type="PANTHER" id="PTHR13847:SF274">
    <property type="entry name" value="RIESKE 2FE-2S IRON-SULFUR PROTEIN YHFW-RELATED"/>
    <property type="match status" value="1"/>
</dbReference>
<keyword evidence="2" id="KW-0479">Metal-binding</keyword>
<dbReference type="InterPro" id="IPR036922">
    <property type="entry name" value="Rieske_2Fe-2S_sf"/>
</dbReference>
<dbReference type="PANTHER" id="PTHR13847">
    <property type="entry name" value="SARCOSINE DEHYDROGENASE-RELATED"/>
    <property type="match status" value="1"/>
</dbReference>
<dbReference type="FunFam" id="2.102.10.10:FF:000014">
    <property type="entry name" value="Oxidoreductase, FAD dependent"/>
    <property type="match status" value="1"/>
</dbReference>
<dbReference type="GO" id="GO:0046872">
    <property type="term" value="F:metal ion binding"/>
    <property type="evidence" value="ECO:0007669"/>
    <property type="project" value="UniProtKB-KW"/>
</dbReference>
<dbReference type="PRINTS" id="PR00162">
    <property type="entry name" value="RIESKE"/>
</dbReference>
<evidence type="ECO:0000256" key="5">
    <source>
        <dbReference type="ARBA" id="ARBA00023157"/>
    </source>
</evidence>
<dbReference type="GO" id="GO:0016020">
    <property type="term" value="C:membrane"/>
    <property type="evidence" value="ECO:0007669"/>
    <property type="project" value="InterPro"/>
</dbReference>
<dbReference type="EMBL" id="QZEY01000016">
    <property type="protein sequence ID" value="RJL24148.1"/>
    <property type="molecule type" value="Genomic_DNA"/>
</dbReference>
<evidence type="ECO:0000259" key="6">
    <source>
        <dbReference type="PROSITE" id="PS51296"/>
    </source>
</evidence>
<keyword evidence="8" id="KW-1185">Reference proteome</keyword>
<dbReference type="InterPro" id="IPR006076">
    <property type="entry name" value="FAD-dep_OxRdtase"/>
</dbReference>
<dbReference type="InterPro" id="IPR038010">
    <property type="entry name" value="YhfW_C"/>
</dbReference>
<dbReference type="PROSITE" id="PS51296">
    <property type="entry name" value="RIESKE"/>
    <property type="match status" value="1"/>
</dbReference>
<dbReference type="Pfam" id="PF00355">
    <property type="entry name" value="Rieske"/>
    <property type="match status" value="1"/>
</dbReference>
<name>A0A3A4AS55_9ACTN</name>
<dbReference type="SUPFAM" id="SSF51905">
    <property type="entry name" value="FAD/NAD(P)-binding domain"/>
    <property type="match status" value="1"/>
</dbReference>
<evidence type="ECO:0000256" key="4">
    <source>
        <dbReference type="ARBA" id="ARBA00023014"/>
    </source>
</evidence>
<dbReference type="Gene3D" id="3.50.50.60">
    <property type="entry name" value="FAD/NAD(P)-binding domain"/>
    <property type="match status" value="1"/>
</dbReference>
<keyword evidence="4" id="KW-0411">Iron-sulfur</keyword>
<dbReference type="OrthoDB" id="9767869at2"/>
<dbReference type="GO" id="GO:0004497">
    <property type="term" value="F:monooxygenase activity"/>
    <property type="evidence" value="ECO:0007669"/>
    <property type="project" value="UniProtKB-ARBA"/>
</dbReference>
<evidence type="ECO:0000313" key="8">
    <source>
        <dbReference type="Proteomes" id="UP000265768"/>
    </source>
</evidence>
<dbReference type="Proteomes" id="UP000265768">
    <property type="component" value="Unassembled WGS sequence"/>
</dbReference>
<dbReference type="Gene3D" id="3.30.9.10">
    <property type="entry name" value="D-Amino Acid Oxidase, subunit A, domain 2"/>
    <property type="match status" value="1"/>
</dbReference>
<evidence type="ECO:0000256" key="2">
    <source>
        <dbReference type="ARBA" id="ARBA00022723"/>
    </source>
</evidence>
<protein>
    <submittedName>
        <fullName evidence="7">FAD-dependent oxidoreductase</fullName>
    </submittedName>
</protein>
<sequence>METLPGAERSYWIESAEAPPYPELTGDVDADVAVVGGGIAGLSAAWELTRAGRRVVVLEAARIAGGVTGNTTAKLSALHTLKYAWLIRNVGVRAAELYARSQQEAVEHVARTAAELGVDCDLERLPAYTYAEEPGRVEQLREEAQAASRAGLNASFVTETPLPFPVAGAVRVEDQAQFHPRKYLLALARRMVDEGAAIYENTRVLRLDEGEPCRLRTASGHTVTAADVVVATHYPVFDRALLFARLEPSRELVVAAPIPADRDPGGMFITPEGSTRSVRTAPYGDGRRLLIVTGEQFLPGSGGVTGRYERLAAWTRVRFGDDLDIAYRWAAQDNSATDNLPFVGRLHLGAVHAYVATGFGGWGMSGGVMAGRLLGDLITGSPPPWAKLYDPARVHPLREAMPMLKLQATVARHFIGDRLCPPGAETLEDIAPGTAAVLRVGSERCAVYRDEAGKAHVVSAVCTHLGCVVRFNDAERTWECPCHGSRFDLDGKVLQGPANKPLKHFNTEADPPPS</sequence>
<evidence type="ECO:0000313" key="7">
    <source>
        <dbReference type="EMBL" id="RJL24148.1"/>
    </source>
</evidence>
<dbReference type="GO" id="GO:0016705">
    <property type="term" value="F:oxidoreductase activity, acting on paired donors, with incorporation or reduction of molecular oxygen"/>
    <property type="evidence" value="ECO:0007669"/>
    <property type="project" value="UniProtKB-ARBA"/>
</dbReference>
<dbReference type="Gene3D" id="2.102.10.10">
    <property type="entry name" value="Rieske [2Fe-2S] iron-sulphur domain"/>
    <property type="match status" value="1"/>
</dbReference>
<keyword evidence="5" id="KW-1015">Disulfide bond</keyword>
<keyword evidence="3" id="KW-0408">Iron</keyword>
<dbReference type="GO" id="GO:0005737">
    <property type="term" value="C:cytoplasm"/>
    <property type="evidence" value="ECO:0007669"/>
    <property type="project" value="TreeGrafter"/>
</dbReference>
<dbReference type="InterPro" id="IPR036188">
    <property type="entry name" value="FAD/NAD-bd_sf"/>
</dbReference>
<comment type="caution">
    <text evidence="7">The sequence shown here is derived from an EMBL/GenBank/DDBJ whole genome shotgun (WGS) entry which is preliminary data.</text>
</comment>
<dbReference type="RefSeq" id="WP_119930005.1">
    <property type="nucleotide sequence ID" value="NZ_QZEY01000016.1"/>
</dbReference>
<feature type="domain" description="Rieske" evidence="6">
    <location>
        <begin position="422"/>
        <end position="514"/>
    </location>
</feature>
<proteinExistence type="predicted"/>
<dbReference type="Pfam" id="PF01266">
    <property type="entry name" value="DAO"/>
    <property type="match status" value="1"/>
</dbReference>
<dbReference type="InterPro" id="IPR005805">
    <property type="entry name" value="Rieske_Fe-S_prot_C"/>
</dbReference>
<accession>A0A3A4AS55</accession>
<reference evidence="7 8" key="1">
    <citation type="submission" date="2018-09" db="EMBL/GenBank/DDBJ databases">
        <title>YIM 75507 draft genome.</title>
        <authorList>
            <person name="Tang S."/>
            <person name="Feng Y."/>
        </authorList>
    </citation>
    <scope>NUCLEOTIDE SEQUENCE [LARGE SCALE GENOMIC DNA]</scope>
    <source>
        <strain evidence="7 8">YIM 75507</strain>
    </source>
</reference>
<gene>
    <name evidence="7" type="ORF">D5H75_30325</name>
</gene>
<evidence type="ECO:0000256" key="3">
    <source>
        <dbReference type="ARBA" id="ARBA00023004"/>
    </source>
</evidence>
<dbReference type="AlphaFoldDB" id="A0A3A4AS55"/>
<evidence type="ECO:0000256" key="1">
    <source>
        <dbReference type="ARBA" id="ARBA00022714"/>
    </source>
</evidence>
<dbReference type="GO" id="GO:0051537">
    <property type="term" value="F:2 iron, 2 sulfur cluster binding"/>
    <property type="evidence" value="ECO:0007669"/>
    <property type="project" value="UniProtKB-KW"/>
</dbReference>
<dbReference type="InterPro" id="IPR017941">
    <property type="entry name" value="Rieske_2Fe-2S"/>
</dbReference>
<dbReference type="SUPFAM" id="SSF50022">
    <property type="entry name" value="ISP domain"/>
    <property type="match status" value="1"/>
</dbReference>